<dbReference type="CDD" id="cd06261">
    <property type="entry name" value="TM_PBP2"/>
    <property type="match status" value="1"/>
</dbReference>
<dbReference type="Pfam" id="PF00528">
    <property type="entry name" value="BPD_transp_1"/>
    <property type="match status" value="1"/>
</dbReference>
<proteinExistence type="inferred from homology"/>
<sequence length="328" mass="35396">MIRGARALQSLRRNAIQAVPTMFVIITIGFFIMQLAPGDVVDYMAAETGAATQEGMAALRQRFGLDLPVLNQLIAYYRDLAHGSLGISARYGNPVADMVLSRIPGTLLLMGVSIVFSIAIGLLTGTVMALSAGRLPDRILSFLSLLFYSVPTFWIGLMLIILFSVYLGWLPSGGSKTIGGPSSGLAWLIDRISYITLPALTLGLHYLAIYTRLTRAAVLEASGRDYVRTAVAKGLSPGRVVRRHILRNALIPITTFAGVHIAGILGGAVVVETIFSWPGMGRLAYEAIQAREYQVLLGIMLVSSLVVITCNALIDLLQALLDPRVEIR</sequence>
<protein>
    <submittedName>
        <fullName evidence="9">ABC transporter permease subunit</fullName>
    </submittedName>
</protein>
<evidence type="ECO:0000256" key="3">
    <source>
        <dbReference type="ARBA" id="ARBA00022475"/>
    </source>
</evidence>
<feature type="transmembrane region" description="Helical" evidence="7">
    <location>
        <begin position="187"/>
        <end position="209"/>
    </location>
</feature>
<feature type="domain" description="ABC transmembrane type-1" evidence="8">
    <location>
        <begin position="103"/>
        <end position="318"/>
    </location>
</feature>
<comment type="subcellular location">
    <subcellularLocation>
        <location evidence="1 7">Cell membrane</location>
        <topology evidence="1 7">Multi-pass membrane protein</topology>
    </subcellularLocation>
</comment>
<comment type="similarity">
    <text evidence="7">Belongs to the binding-protein-dependent transport system permease family.</text>
</comment>
<gene>
    <name evidence="9" type="ORF">BBL17_014395</name>
</gene>
<feature type="transmembrane region" description="Helical" evidence="7">
    <location>
        <begin position="249"/>
        <end position="275"/>
    </location>
</feature>
<dbReference type="Gene3D" id="1.10.3720.10">
    <property type="entry name" value="MetI-like"/>
    <property type="match status" value="1"/>
</dbReference>
<reference evidence="9" key="1">
    <citation type="submission" date="2019-11" db="EMBL/GenBank/DDBJ databases">
        <title>Whole-genome sequencing of Allorhizobium vitis.</title>
        <authorList>
            <person name="Gan H.M."/>
            <person name="Savka M.A."/>
        </authorList>
    </citation>
    <scope>NUCLEOTIDE SEQUENCE [LARGE SCALE GENOMIC DNA]</scope>
    <source>
        <strain evidence="9">T1/7</strain>
    </source>
</reference>
<keyword evidence="3" id="KW-1003">Cell membrane</keyword>
<feature type="transmembrane region" description="Helical" evidence="7">
    <location>
        <begin position="142"/>
        <end position="167"/>
    </location>
</feature>
<dbReference type="SUPFAM" id="SSF161098">
    <property type="entry name" value="MetI-like"/>
    <property type="match status" value="1"/>
</dbReference>
<evidence type="ECO:0000313" key="9">
    <source>
        <dbReference type="EMBL" id="MUO42977.1"/>
    </source>
</evidence>
<dbReference type="RefSeq" id="WP_071208328.1">
    <property type="nucleotide sequence ID" value="NZ_MBFE02000009.1"/>
</dbReference>
<evidence type="ECO:0000259" key="8">
    <source>
        <dbReference type="PROSITE" id="PS50928"/>
    </source>
</evidence>
<evidence type="ECO:0000256" key="2">
    <source>
        <dbReference type="ARBA" id="ARBA00022448"/>
    </source>
</evidence>
<evidence type="ECO:0000256" key="7">
    <source>
        <dbReference type="RuleBase" id="RU363032"/>
    </source>
</evidence>
<keyword evidence="2 7" id="KW-0813">Transport</keyword>
<keyword evidence="10" id="KW-1185">Reference proteome</keyword>
<dbReference type="InterPro" id="IPR000515">
    <property type="entry name" value="MetI-like"/>
</dbReference>
<name>A0ABW9TEU1_AGRVI</name>
<keyword evidence="6 7" id="KW-0472">Membrane</keyword>
<feature type="transmembrane region" description="Helical" evidence="7">
    <location>
        <begin position="107"/>
        <end position="130"/>
    </location>
</feature>
<evidence type="ECO:0000313" key="10">
    <source>
        <dbReference type="Proteomes" id="UP000179454"/>
    </source>
</evidence>
<dbReference type="Proteomes" id="UP000179454">
    <property type="component" value="Unassembled WGS sequence"/>
</dbReference>
<organism evidence="9 10">
    <name type="scientific">Agrobacterium vitis</name>
    <name type="common">Rhizobium vitis</name>
    <dbReference type="NCBI Taxonomy" id="373"/>
    <lineage>
        <taxon>Bacteria</taxon>
        <taxon>Pseudomonadati</taxon>
        <taxon>Pseudomonadota</taxon>
        <taxon>Alphaproteobacteria</taxon>
        <taxon>Hyphomicrobiales</taxon>
        <taxon>Rhizobiaceae</taxon>
        <taxon>Rhizobium/Agrobacterium group</taxon>
        <taxon>Agrobacterium</taxon>
    </lineage>
</organism>
<feature type="transmembrane region" description="Helical" evidence="7">
    <location>
        <begin position="15"/>
        <end position="36"/>
    </location>
</feature>
<evidence type="ECO:0000256" key="5">
    <source>
        <dbReference type="ARBA" id="ARBA00022989"/>
    </source>
</evidence>
<dbReference type="EMBL" id="MBFE02000009">
    <property type="protein sequence ID" value="MUO42977.1"/>
    <property type="molecule type" value="Genomic_DNA"/>
</dbReference>
<evidence type="ECO:0000256" key="1">
    <source>
        <dbReference type="ARBA" id="ARBA00004651"/>
    </source>
</evidence>
<dbReference type="PANTHER" id="PTHR43163">
    <property type="entry name" value="DIPEPTIDE TRANSPORT SYSTEM PERMEASE PROTEIN DPPB-RELATED"/>
    <property type="match status" value="1"/>
</dbReference>
<keyword evidence="4 7" id="KW-0812">Transmembrane</keyword>
<feature type="transmembrane region" description="Helical" evidence="7">
    <location>
        <begin position="295"/>
        <end position="314"/>
    </location>
</feature>
<dbReference type="PROSITE" id="PS50928">
    <property type="entry name" value="ABC_TM1"/>
    <property type="match status" value="1"/>
</dbReference>
<accession>A0ABW9TEU1</accession>
<dbReference type="PANTHER" id="PTHR43163:SF9">
    <property type="entry name" value="ABC TRANSPORTER PERMEASE PROTEIN"/>
    <property type="match status" value="1"/>
</dbReference>
<evidence type="ECO:0000256" key="4">
    <source>
        <dbReference type="ARBA" id="ARBA00022692"/>
    </source>
</evidence>
<comment type="caution">
    <text evidence="9">The sequence shown here is derived from an EMBL/GenBank/DDBJ whole genome shotgun (WGS) entry which is preliminary data.</text>
</comment>
<evidence type="ECO:0000256" key="6">
    <source>
        <dbReference type="ARBA" id="ARBA00023136"/>
    </source>
</evidence>
<dbReference type="InterPro" id="IPR035906">
    <property type="entry name" value="MetI-like_sf"/>
</dbReference>
<keyword evidence="5 7" id="KW-1133">Transmembrane helix</keyword>